<dbReference type="PATRIC" id="fig|1393736.3.peg.2292"/>
<keyword evidence="8" id="KW-1185">Reference proteome</keyword>
<dbReference type="InterPro" id="IPR037171">
    <property type="entry name" value="NagB/RpiA_transferase-like"/>
</dbReference>
<evidence type="ECO:0000313" key="7">
    <source>
        <dbReference type="EMBL" id="EYU15263.1"/>
    </source>
</evidence>
<dbReference type="Pfam" id="PF04198">
    <property type="entry name" value="Sugar-bind"/>
    <property type="match status" value="1"/>
</dbReference>
<dbReference type="NCBIfam" id="NF011947">
    <property type="entry name" value="PRK15418.1"/>
    <property type="match status" value="1"/>
</dbReference>
<evidence type="ECO:0000259" key="5">
    <source>
        <dbReference type="Pfam" id="PF00325"/>
    </source>
</evidence>
<keyword evidence="3" id="KW-0238">DNA-binding</keyword>
<dbReference type="GO" id="GO:0006355">
    <property type="term" value="P:regulation of DNA-templated transcription"/>
    <property type="evidence" value="ECO:0007669"/>
    <property type="project" value="InterPro"/>
</dbReference>
<comment type="similarity">
    <text evidence="1">Belongs to the SorC transcriptional regulatory family.</text>
</comment>
<gene>
    <name evidence="7" type="ORF">BA1DRAFT_02249</name>
</gene>
<dbReference type="EMBL" id="JFGV01000029">
    <property type="protein sequence ID" value="EYU15263.1"/>
    <property type="molecule type" value="Genomic_DNA"/>
</dbReference>
<dbReference type="Proteomes" id="UP000023464">
    <property type="component" value="Unassembled WGS sequence"/>
</dbReference>
<keyword evidence="2" id="KW-0805">Transcription regulation</keyword>
<evidence type="ECO:0000313" key="8">
    <source>
        <dbReference type="Proteomes" id="UP000023464"/>
    </source>
</evidence>
<dbReference type="InterPro" id="IPR012318">
    <property type="entry name" value="HTH_CRP"/>
</dbReference>
<proteinExistence type="inferred from homology"/>
<dbReference type="GO" id="GO:0030246">
    <property type="term" value="F:carbohydrate binding"/>
    <property type="evidence" value="ECO:0007669"/>
    <property type="project" value="InterPro"/>
</dbReference>
<reference evidence="7 8" key="1">
    <citation type="submission" date="2014-03" db="EMBL/GenBank/DDBJ databases">
        <title>Draft Genome of Photorhabdus luminescens BA1, an Egyptian Isolate.</title>
        <authorList>
            <person name="Ghazal S."/>
            <person name="Hurst S.G.IV."/>
            <person name="Morris K."/>
            <person name="Thomas K."/>
            <person name="Tisa L.S."/>
        </authorList>
    </citation>
    <scope>NUCLEOTIDE SEQUENCE [LARGE SCALE GENOMIC DNA]</scope>
    <source>
        <strain evidence="7 8">BA1</strain>
    </source>
</reference>
<name>A0A022PJX5_9GAMM</name>
<dbReference type="InterPro" id="IPR036388">
    <property type="entry name" value="WH-like_DNA-bd_sf"/>
</dbReference>
<evidence type="ECO:0000259" key="6">
    <source>
        <dbReference type="Pfam" id="PF04198"/>
    </source>
</evidence>
<evidence type="ECO:0000256" key="2">
    <source>
        <dbReference type="ARBA" id="ARBA00023015"/>
    </source>
</evidence>
<accession>A0A022PJX5</accession>
<keyword evidence="4" id="KW-0804">Transcription</keyword>
<dbReference type="PANTHER" id="PTHR34294:SF1">
    <property type="entry name" value="TRANSCRIPTIONAL REGULATOR LSRR"/>
    <property type="match status" value="1"/>
</dbReference>
<dbReference type="InterPro" id="IPR051054">
    <property type="entry name" value="SorC_transcr_regulators"/>
</dbReference>
<dbReference type="Gene3D" id="1.10.10.10">
    <property type="entry name" value="Winged helix-like DNA-binding domain superfamily/Winged helix DNA-binding domain"/>
    <property type="match status" value="1"/>
</dbReference>
<evidence type="ECO:0000256" key="1">
    <source>
        <dbReference type="ARBA" id="ARBA00010466"/>
    </source>
</evidence>
<dbReference type="AlphaFoldDB" id="A0A022PJX5"/>
<protein>
    <submittedName>
        <fullName evidence="7">Transcriptional regulator</fullName>
    </submittedName>
</protein>
<sequence length="360" mass="39210">MNYVQIFAVRLWRVIRFNGYLLSADKKKVVMSIKSVKEKSAKEKNEDTYPGNSMSEEELLARIAWFYYHDGLTQGDIGDLLGLSRLKVSRLLEKGRQSGVIRVQINSRYEGCLELEDTLQKHFSLKQVRVLPALANMNLNARLGVGAAHLLMALIEPQQLLAVGFGETTMCTLQHLSGFISSQQIRLVTLSGGVGPYMTGIGQLDAACSISIIPAPLRASTAQVAETFRQESSVRDVLLAACAADIAIVGIGAVNQQQQATIMRSGYISGGEQLMFGRKGAVGDILGYFMRADGELVEDMQIHQELIGISMPELKTIPTVIGVAGGEEKAEAIIAALHGQYINGLVTEEQTAKAMLNLLR</sequence>
<evidence type="ECO:0000256" key="4">
    <source>
        <dbReference type="ARBA" id="ARBA00023163"/>
    </source>
</evidence>
<dbReference type="Gene3D" id="3.40.50.1360">
    <property type="match status" value="1"/>
</dbReference>
<feature type="domain" description="HTH crp-type" evidence="5">
    <location>
        <begin position="72"/>
        <end position="101"/>
    </location>
</feature>
<dbReference type="PANTHER" id="PTHR34294">
    <property type="entry name" value="TRANSCRIPTIONAL REGULATOR-RELATED"/>
    <property type="match status" value="1"/>
</dbReference>
<organism evidence="7 8">
    <name type="scientific">Photorhabdus aegyptia</name>
    <dbReference type="NCBI Taxonomy" id="2805098"/>
    <lineage>
        <taxon>Bacteria</taxon>
        <taxon>Pseudomonadati</taxon>
        <taxon>Pseudomonadota</taxon>
        <taxon>Gammaproteobacteria</taxon>
        <taxon>Enterobacterales</taxon>
        <taxon>Morganellaceae</taxon>
        <taxon>Photorhabdus</taxon>
    </lineage>
</organism>
<dbReference type="Pfam" id="PF00325">
    <property type="entry name" value="Crp"/>
    <property type="match status" value="1"/>
</dbReference>
<dbReference type="SUPFAM" id="SSF100950">
    <property type="entry name" value="NagB/RpiA/CoA transferase-like"/>
    <property type="match status" value="1"/>
</dbReference>
<evidence type="ECO:0000256" key="3">
    <source>
        <dbReference type="ARBA" id="ARBA00023125"/>
    </source>
</evidence>
<comment type="caution">
    <text evidence="7">The sequence shown here is derived from an EMBL/GenBank/DDBJ whole genome shotgun (WGS) entry which is preliminary data.</text>
</comment>
<dbReference type="GO" id="GO:0003677">
    <property type="term" value="F:DNA binding"/>
    <property type="evidence" value="ECO:0007669"/>
    <property type="project" value="UniProtKB-KW"/>
</dbReference>
<feature type="domain" description="Sugar-binding" evidence="6">
    <location>
        <begin position="108"/>
        <end position="357"/>
    </location>
</feature>
<dbReference type="InterPro" id="IPR007324">
    <property type="entry name" value="Sugar-bd_dom_put"/>
</dbReference>